<reference evidence="3" key="2">
    <citation type="submission" date="2020-10" db="UniProtKB">
        <authorList>
            <consortium name="WormBaseParasite"/>
        </authorList>
    </citation>
    <scope>IDENTIFICATION</scope>
</reference>
<keyword evidence="2" id="KW-1185">Reference proteome</keyword>
<organism evidence="2 3">
    <name type="scientific">Panagrellus redivivus</name>
    <name type="common">Microworm</name>
    <dbReference type="NCBI Taxonomy" id="6233"/>
    <lineage>
        <taxon>Eukaryota</taxon>
        <taxon>Metazoa</taxon>
        <taxon>Ecdysozoa</taxon>
        <taxon>Nematoda</taxon>
        <taxon>Chromadorea</taxon>
        <taxon>Rhabditida</taxon>
        <taxon>Tylenchina</taxon>
        <taxon>Panagrolaimomorpha</taxon>
        <taxon>Panagrolaimoidea</taxon>
        <taxon>Panagrolaimidae</taxon>
        <taxon>Panagrellus</taxon>
    </lineage>
</organism>
<feature type="region of interest" description="Disordered" evidence="1">
    <location>
        <begin position="94"/>
        <end position="122"/>
    </location>
</feature>
<feature type="compositionally biased region" description="Low complexity" evidence="1">
    <location>
        <begin position="107"/>
        <end position="122"/>
    </location>
</feature>
<reference evidence="2" key="1">
    <citation type="journal article" date="2013" name="Genetics">
        <title>The draft genome and transcriptome of Panagrellus redivivus are shaped by the harsh demands of a free-living lifestyle.</title>
        <authorList>
            <person name="Srinivasan J."/>
            <person name="Dillman A.R."/>
            <person name="Macchietto M.G."/>
            <person name="Heikkinen L."/>
            <person name="Lakso M."/>
            <person name="Fracchia K.M."/>
            <person name="Antoshechkin I."/>
            <person name="Mortazavi A."/>
            <person name="Wong G."/>
            <person name="Sternberg P.W."/>
        </authorList>
    </citation>
    <scope>NUCLEOTIDE SEQUENCE [LARGE SCALE GENOMIC DNA]</scope>
    <source>
        <strain evidence="2">MT8872</strain>
    </source>
</reference>
<protein>
    <submittedName>
        <fullName evidence="3">Transposase domain-containing protein</fullName>
    </submittedName>
</protein>
<evidence type="ECO:0000313" key="3">
    <source>
        <dbReference type="WBParaSite" id="Pan_g22924.t1"/>
    </source>
</evidence>
<dbReference type="Proteomes" id="UP000492821">
    <property type="component" value="Unassembled WGS sequence"/>
</dbReference>
<dbReference type="Gene3D" id="1.10.510.10">
    <property type="entry name" value="Transferase(Phosphotransferase) domain 1"/>
    <property type="match status" value="1"/>
</dbReference>
<evidence type="ECO:0000256" key="1">
    <source>
        <dbReference type="SAM" id="MobiDB-lite"/>
    </source>
</evidence>
<dbReference type="AlphaFoldDB" id="A0A7E4VNC3"/>
<dbReference type="WBParaSite" id="Pan_g22924.t1">
    <property type="protein sequence ID" value="Pan_g22924.t1"/>
    <property type="gene ID" value="Pan_g22924"/>
</dbReference>
<accession>A0A7E4VNC3</accession>
<sequence>MLADISNADDIPWKGERNRETVMGIKERSRTPEGAERTFRGLNIDRMRALINYLDKLSYSDEVDYNFVYSLVRESAKRNQVDLSLPYDWITATEARREQQSQNGAGTSRTQTMATSQASTQH</sequence>
<proteinExistence type="predicted"/>
<name>A0A7E4VNC3_PANRE</name>
<evidence type="ECO:0000313" key="2">
    <source>
        <dbReference type="Proteomes" id="UP000492821"/>
    </source>
</evidence>